<dbReference type="CDD" id="cd06225">
    <property type="entry name" value="HAMP"/>
    <property type="match status" value="1"/>
</dbReference>
<proteinExistence type="predicted"/>
<evidence type="ECO:0000256" key="17">
    <source>
        <dbReference type="SAM" id="Phobius"/>
    </source>
</evidence>
<evidence type="ECO:0000256" key="2">
    <source>
        <dbReference type="ARBA" id="ARBA00004651"/>
    </source>
</evidence>
<dbReference type="AlphaFoldDB" id="A0A4R3I422"/>
<keyword evidence="12" id="KW-0902">Two-component regulatory system</keyword>
<dbReference type="CDD" id="cd00156">
    <property type="entry name" value="REC"/>
    <property type="match status" value="1"/>
</dbReference>
<dbReference type="SMART" id="SM00304">
    <property type="entry name" value="HAMP"/>
    <property type="match status" value="1"/>
</dbReference>
<evidence type="ECO:0000259" key="20">
    <source>
        <dbReference type="PROSITE" id="PS50885"/>
    </source>
</evidence>
<dbReference type="FunFam" id="1.10.287.130:FF:000003">
    <property type="entry name" value="Histidine kinase"/>
    <property type="match status" value="1"/>
</dbReference>
<dbReference type="Pfam" id="PF01627">
    <property type="entry name" value="Hpt"/>
    <property type="match status" value="1"/>
</dbReference>
<dbReference type="FunFam" id="3.30.565.10:FF:000010">
    <property type="entry name" value="Sensor histidine kinase RcsC"/>
    <property type="match status" value="1"/>
</dbReference>
<evidence type="ECO:0000256" key="12">
    <source>
        <dbReference type="ARBA" id="ARBA00023012"/>
    </source>
</evidence>
<evidence type="ECO:0000256" key="14">
    <source>
        <dbReference type="PROSITE-ProRule" id="PRU00110"/>
    </source>
</evidence>
<dbReference type="Pfam" id="PF00672">
    <property type="entry name" value="HAMP"/>
    <property type="match status" value="1"/>
</dbReference>
<dbReference type="SUPFAM" id="SSF158472">
    <property type="entry name" value="HAMP domain-like"/>
    <property type="match status" value="1"/>
</dbReference>
<evidence type="ECO:0000256" key="9">
    <source>
        <dbReference type="ARBA" id="ARBA00022777"/>
    </source>
</evidence>
<keyword evidence="10" id="KW-0067">ATP-binding</keyword>
<dbReference type="GO" id="GO:0000155">
    <property type="term" value="F:phosphorelay sensor kinase activity"/>
    <property type="evidence" value="ECO:0007669"/>
    <property type="project" value="InterPro"/>
</dbReference>
<dbReference type="CDD" id="cd17546">
    <property type="entry name" value="REC_hyHK_CKI1_RcsC-like"/>
    <property type="match status" value="1"/>
</dbReference>
<evidence type="ECO:0000256" key="15">
    <source>
        <dbReference type="PROSITE-ProRule" id="PRU00169"/>
    </source>
</evidence>
<dbReference type="SUPFAM" id="SSF47384">
    <property type="entry name" value="Homodimeric domain of signal transducing histidine kinase"/>
    <property type="match status" value="1"/>
</dbReference>
<evidence type="ECO:0000256" key="7">
    <source>
        <dbReference type="ARBA" id="ARBA00022692"/>
    </source>
</evidence>
<dbReference type="InterPro" id="IPR001789">
    <property type="entry name" value="Sig_transdc_resp-reg_receiver"/>
</dbReference>
<dbReference type="InterPro" id="IPR036641">
    <property type="entry name" value="HPT_dom_sf"/>
</dbReference>
<dbReference type="Pfam" id="PF00072">
    <property type="entry name" value="Response_reg"/>
    <property type="match status" value="2"/>
</dbReference>
<feature type="domain" description="Response regulatory" evidence="19">
    <location>
        <begin position="527"/>
        <end position="644"/>
    </location>
</feature>
<feature type="modified residue" description="4-aspartylphosphate" evidence="15">
    <location>
        <position position="579"/>
    </location>
</feature>
<dbReference type="EMBL" id="SLZR01000012">
    <property type="protein sequence ID" value="TCS39813.1"/>
    <property type="molecule type" value="Genomic_DNA"/>
</dbReference>
<dbReference type="Pfam" id="PF02518">
    <property type="entry name" value="HATPase_c"/>
    <property type="match status" value="1"/>
</dbReference>
<dbReference type="GO" id="GO:0005524">
    <property type="term" value="F:ATP binding"/>
    <property type="evidence" value="ECO:0007669"/>
    <property type="project" value="UniProtKB-KW"/>
</dbReference>
<dbReference type="Gene3D" id="1.20.120.160">
    <property type="entry name" value="HPT domain"/>
    <property type="match status" value="1"/>
</dbReference>
<dbReference type="SMART" id="SM00388">
    <property type="entry name" value="HisKA"/>
    <property type="match status" value="1"/>
</dbReference>
<evidence type="ECO:0000256" key="6">
    <source>
        <dbReference type="ARBA" id="ARBA00022679"/>
    </source>
</evidence>
<dbReference type="Gene3D" id="3.30.565.10">
    <property type="entry name" value="Histidine kinase-like ATPase, C-terminal domain"/>
    <property type="match status" value="1"/>
</dbReference>
<dbReference type="Pfam" id="PF00512">
    <property type="entry name" value="HisKA"/>
    <property type="match status" value="1"/>
</dbReference>
<keyword evidence="8" id="KW-0547">Nucleotide-binding</keyword>
<dbReference type="InterPro" id="IPR004358">
    <property type="entry name" value="Sig_transdc_His_kin-like_C"/>
</dbReference>
<comment type="caution">
    <text evidence="22">The sequence shown here is derived from an EMBL/GenBank/DDBJ whole genome shotgun (WGS) entry which is preliminary data.</text>
</comment>
<evidence type="ECO:0000256" key="8">
    <source>
        <dbReference type="ARBA" id="ARBA00022741"/>
    </source>
</evidence>
<protein>
    <recommendedName>
        <fullName evidence="3">histidine kinase</fullName>
        <ecNumber evidence="3">2.7.13.3</ecNumber>
    </recommendedName>
</protein>
<dbReference type="RefSeq" id="WP_132702360.1">
    <property type="nucleotide sequence ID" value="NZ_SLZR01000012.1"/>
</dbReference>
<evidence type="ECO:0000259" key="21">
    <source>
        <dbReference type="PROSITE" id="PS50894"/>
    </source>
</evidence>
<keyword evidence="11 17" id="KW-1133">Transmembrane helix</keyword>
<dbReference type="PROSITE" id="PS50110">
    <property type="entry name" value="RESPONSE_REGULATORY"/>
    <property type="match status" value="2"/>
</dbReference>
<gene>
    <name evidence="22" type="ORF">BCF53_11298</name>
</gene>
<dbReference type="SUPFAM" id="SSF52172">
    <property type="entry name" value="CheY-like"/>
    <property type="match status" value="2"/>
</dbReference>
<evidence type="ECO:0000256" key="16">
    <source>
        <dbReference type="SAM" id="Coils"/>
    </source>
</evidence>
<evidence type="ECO:0000256" key="10">
    <source>
        <dbReference type="ARBA" id="ARBA00022840"/>
    </source>
</evidence>
<dbReference type="PROSITE" id="PS50109">
    <property type="entry name" value="HIS_KIN"/>
    <property type="match status" value="1"/>
</dbReference>
<dbReference type="SMART" id="SM00073">
    <property type="entry name" value="HPT"/>
    <property type="match status" value="1"/>
</dbReference>
<dbReference type="Gene3D" id="1.10.287.130">
    <property type="match status" value="1"/>
</dbReference>
<evidence type="ECO:0000313" key="22">
    <source>
        <dbReference type="EMBL" id="TCS39813.1"/>
    </source>
</evidence>
<evidence type="ECO:0000313" key="23">
    <source>
        <dbReference type="Proteomes" id="UP000295793"/>
    </source>
</evidence>
<evidence type="ECO:0000256" key="11">
    <source>
        <dbReference type="ARBA" id="ARBA00022989"/>
    </source>
</evidence>
<dbReference type="InterPro" id="IPR003594">
    <property type="entry name" value="HATPase_dom"/>
</dbReference>
<accession>A0A4R3I422</accession>
<dbReference type="PROSITE" id="PS50885">
    <property type="entry name" value="HAMP"/>
    <property type="match status" value="1"/>
</dbReference>
<evidence type="ECO:0000256" key="4">
    <source>
        <dbReference type="ARBA" id="ARBA00022475"/>
    </source>
</evidence>
<name>A0A4R3I422_9GAMM</name>
<dbReference type="SUPFAM" id="SSF55874">
    <property type="entry name" value="ATPase domain of HSP90 chaperone/DNA topoisomerase II/histidine kinase"/>
    <property type="match status" value="1"/>
</dbReference>
<keyword evidence="6" id="KW-0808">Transferase</keyword>
<comment type="catalytic activity">
    <reaction evidence="1">
        <text>ATP + protein L-histidine = ADP + protein N-phospho-L-histidine.</text>
        <dbReference type="EC" id="2.7.13.3"/>
    </reaction>
</comment>
<dbReference type="InterPro" id="IPR036890">
    <property type="entry name" value="HATPase_C_sf"/>
</dbReference>
<feature type="domain" description="HPt" evidence="21">
    <location>
        <begin position="833"/>
        <end position="926"/>
    </location>
</feature>
<feature type="domain" description="Histidine kinase" evidence="18">
    <location>
        <begin position="289"/>
        <end position="510"/>
    </location>
</feature>
<feature type="coiled-coil region" evidence="16">
    <location>
        <begin position="255"/>
        <end position="282"/>
    </location>
</feature>
<dbReference type="CDD" id="cd16922">
    <property type="entry name" value="HATPase_EvgS-ArcB-TorS-like"/>
    <property type="match status" value="1"/>
</dbReference>
<feature type="modified residue" description="Phosphohistidine" evidence="14">
    <location>
        <position position="872"/>
    </location>
</feature>
<evidence type="ECO:0000259" key="18">
    <source>
        <dbReference type="PROSITE" id="PS50109"/>
    </source>
</evidence>
<organism evidence="22 23">
    <name type="scientific">Reinekea marinisedimentorum</name>
    <dbReference type="NCBI Taxonomy" id="230495"/>
    <lineage>
        <taxon>Bacteria</taxon>
        <taxon>Pseudomonadati</taxon>
        <taxon>Pseudomonadota</taxon>
        <taxon>Gammaproteobacteria</taxon>
        <taxon>Oceanospirillales</taxon>
        <taxon>Saccharospirillaceae</taxon>
        <taxon>Reinekea</taxon>
    </lineage>
</organism>
<feature type="domain" description="Response regulatory" evidence="19">
    <location>
        <begin position="667"/>
        <end position="784"/>
    </location>
</feature>
<feature type="domain" description="HAMP" evidence="20">
    <location>
        <begin position="190"/>
        <end position="242"/>
    </location>
</feature>
<dbReference type="Gene3D" id="6.10.340.10">
    <property type="match status" value="1"/>
</dbReference>
<dbReference type="CDD" id="cd00082">
    <property type="entry name" value="HisKA"/>
    <property type="match status" value="1"/>
</dbReference>
<dbReference type="InterPro" id="IPR003661">
    <property type="entry name" value="HisK_dim/P_dom"/>
</dbReference>
<evidence type="ECO:0000256" key="3">
    <source>
        <dbReference type="ARBA" id="ARBA00012438"/>
    </source>
</evidence>
<dbReference type="GO" id="GO:0005886">
    <property type="term" value="C:plasma membrane"/>
    <property type="evidence" value="ECO:0007669"/>
    <property type="project" value="UniProtKB-SubCell"/>
</dbReference>
<dbReference type="InterPro" id="IPR005467">
    <property type="entry name" value="His_kinase_dom"/>
</dbReference>
<dbReference type="InterPro" id="IPR036097">
    <property type="entry name" value="HisK_dim/P_sf"/>
</dbReference>
<dbReference type="PRINTS" id="PR00344">
    <property type="entry name" value="BCTRLSENSOR"/>
</dbReference>
<dbReference type="Gene3D" id="3.40.50.2300">
    <property type="match status" value="2"/>
</dbReference>
<dbReference type="InterPro" id="IPR008207">
    <property type="entry name" value="Sig_transdc_His_kin_Hpt_dom"/>
</dbReference>
<feature type="modified residue" description="4-aspartylphosphate" evidence="15">
    <location>
        <position position="716"/>
    </location>
</feature>
<dbReference type="InterPro" id="IPR003660">
    <property type="entry name" value="HAMP_dom"/>
</dbReference>
<keyword evidence="9 22" id="KW-0418">Kinase</keyword>
<comment type="subcellular location">
    <subcellularLocation>
        <location evidence="2">Cell membrane</location>
        <topology evidence="2">Multi-pass membrane protein</topology>
    </subcellularLocation>
</comment>
<dbReference type="InterPro" id="IPR011006">
    <property type="entry name" value="CheY-like_superfamily"/>
</dbReference>
<dbReference type="OrthoDB" id="9797243at2"/>
<keyword evidence="5 15" id="KW-0597">Phosphoprotein</keyword>
<dbReference type="SMART" id="SM00387">
    <property type="entry name" value="HATPase_c"/>
    <property type="match status" value="1"/>
</dbReference>
<sequence length="953" mass="106070">MQGNGLQNRLAYIALIPAVLIAFVSLCWFIYKDTNQQIEAFKLRTESVTTQVAFALSLPMYQSNELLLQSMLRDALSQEDARSIRLFNLVASEWMSSGPKPKGTAFPVSIRDTLSITLVKTGKSYRYFVPVLSPEDIQQKALKPRPIGWLELEYDFGPTHIAIYQTILSHLGVFLACVVAYYFLISFLSKQFVQPIQEMIKTVVQIREGDLDARVPEVSKGELGELEQGINNMAETILSSYTDMQTSVDQATSDLRETLETIEIQNIELDMARREAQQANQVKTEFLANMSHEIRTPLNGIIGFARLLGRSNLTRKQEDYVSTIMSSSQVLLTIINDVLDFCKIEAGKLMLDNRSTNLRESIEDVLTMLEPASSAKGLEVVSLFYTDVPEQLVFDPLRLKQVLTNLINNAIKFTNEGSVVIRTMIEQQQQNKVTVRISVTDTGIGLSKTQQKALFQAFSQADSSTAREFGGTGLGLVISKRLVEQMGGDIGLDSVKDKGSTFWFNIKAEVAPAVQQPPKLLGLDGQTIAVIESREMTRLSLNHQIQGWGAKVVEIGSAEKLYRHLISKSQPAIDVAIMDIQSNHDTDLHRLLLKIERELNCPVLVLTNSSDSDLKTQLVEQGAQYHLAKPIRSNALYNALVGILSPEAETLAEAEDRGLGKMKGDIRVLAVDDNSANLKLILTLLDSFGVQTTGCSSGEEAVKATRDQKFDLIFMDIQMPNMDGITATRHIRRNEAKDVHVPIVALTAHALAEEQQSMLDAGMDDYLAKPIDDDQLQKTLFKWTGATIKTHEDSMAVGEQPVITEPSASLDTHLLSTLPTVDLVYSLEKAAGKLSLAKDMFSMLAETLQRDQVQINQHYQQGDYKALLELVHRLHGATVYCGVPRLTMAAHHTETVLKQGDYSALEDSLFVLNEEIDSIAHWIKQNDVDKSFDQAVRVYAYQLKEKKAKTVKA</sequence>
<dbReference type="SMART" id="SM00448">
    <property type="entry name" value="REC"/>
    <property type="match status" value="2"/>
</dbReference>
<feature type="transmembrane region" description="Helical" evidence="17">
    <location>
        <begin position="12"/>
        <end position="31"/>
    </location>
</feature>
<keyword evidence="23" id="KW-1185">Reference proteome</keyword>
<dbReference type="CDD" id="cd00088">
    <property type="entry name" value="HPT"/>
    <property type="match status" value="1"/>
</dbReference>
<evidence type="ECO:0000256" key="13">
    <source>
        <dbReference type="ARBA" id="ARBA00023136"/>
    </source>
</evidence>
<evidence type="ECO:0000259" key="19">
    <source>
        <dbReference type="PROSITE" id="PS50110"/>
    </source>
</evidence>
<dbReference type="PROSITE" id="PS50894">
    <property type="entry name" value="HPT"/>
    <property type="match status" value="1"/>
</dbReference>
<reference evidence="22 23" key="1">
    <citation type="submission" date="2019-03" db="EMBL/GenBank/DDBJ databases">
        <title>Genomic Encyclopedia of Archaeal and Bacterial Type Strains, Phase II (KMG-II): from individual species to whole genera.</title>
        <authorList>
            <person name="Goeker M."/>
        </authorList>
    </citation>
    <scope>NUCLEOTIDE SEQUENCE [LARGE SCALE GENOMIC DNA]</scope>
    <source>
        <strain evidence="22 23">DSM 15388</strain>
    </source>
</reference>
<dbReference type="Proteomes" id="UP000295793">
    <property type="component" value="Unassembled WGS sequence"/>
</dbReference>
<keyword evidence="13 17" id="KW-0472">Membrane</keyword>
<dbReference type="EC" id="2.7.13.3" evidence="3"/>
<feature type="transmembrane region" description="Helical" evidence="17">
    <location>
        <begin position="167"/>
        <end position="188"/>
    </location>
</feature>
<dbReference type="SUPFAM" id="SSF47226">
    <property type="entry name" value="Histidine-containing phosphotransfer domain, HPT domain"/>
    <property type="match status" value="1"/>
</dbReference>
<keyword evidence="16" id="KW-0175">Coiled coil</keyword>
<dbReference type="PANTHER" id="PTHR45339">
    <property type="entry name" value="HYBRID SIGNAL TRANSDUCTION HISTIDINE KINASE J"/>
    <property type="match status" value="1"/>
</dbReference>
<keyword evidence="4" id="KW-1003">Cell membrane</keyword>
<dbReference type="PANTHER" id="PTHR45339:SF5">
    <property type="entry name" value="HISTIDINE KINASE"/>
    <property type="match status" value="1"/>
</dbReference>
<evidence type="ECO:0000256" key="5">
    <source>
        <dbReference type="ARBA" id="ARBA00022553"/>
    </source>
</evidence>
<keyword evidence="7 17" id="KW-0812">Transmembrane</keyword>
<evidence type="ECO:0000256" key="1">
    <source>
        <dbReference type="ARBA" id="ARBA00000085"/>
    </source>
</evidence>